<dbReference type="CDD" id="cd01949">
    <property type="entry name" value="GGDEF"/>
    <property type="match status" value="1"/>
</dbReference>
<dbReference type="SMART" id="SM00267">
    <property type="entry name" value="GGDEF"/>
    <property type="match status" value="1"/>
</dbReference>
<comment type="caution">
    <text evidence="6">The sequence shown here is derived from an EMBL/GenBank/DDBJ whole genome shotgun (WGS) entry which is preliminary data.</text>
</comment>
<keyword evidence="7" id="KW-1185">Reference proteome</keyword>
<dbReference type="SUPFAM" id="SSF55073">
    <property type="entry name" value="Nucleotide cyclase"/>
    <property type="match status" value="1"/>
</dbReference>
<dbReference type="GO" id="GO:0043709">
    <property type="term" value="P:cell adhesion involved in single-species biofilm formation"/>
    <property type="evidence" value="ECO:0007669"/>
    <property type="project" value="TreeGrafter"/>
</dbReference>
<dbReference type="InterPro" id="IPR043128">
    <property type="entry name" value="Rev_trsase/Diguanyl_cyclase"/>
</dbReference>
<feature type="transmembrane region" description="Helical" evidence="4">
    <location>
        <begin position="57"/>
        <end position="75"/>
    </location>
</feature>
<feature type="domain" description="GGDEF" evidence="5">
    <location>
        <begin position="262"/>
        <end position="394"/>
    </location>
</feature>
<comment type="cofactor">
    <cofactor evidence="1">
        <name>Mg(2+)</name>
        <dbReference type="ChEBI" id="CHEBI:18420"/>
    </cofactor>
</comment>
<dbReference type="EC" id="2.7.7.65" evidence="2"/>
<dbReference type="InterPro" id="IPR029787">
    <property type="entry name" value="Nucleotide_cyclase"/>
</dbReference>
<dbReference type="OrthoDB" id="9803824at2"/>
<dbReference type="AlphaFoldDB" id="A0A4S3K1A0"/>
<feature type="transmembrane region" description="Helical" evidence="4">
    <location>
        <begin position="158"/>
        <end position="179"/>
    </location>
</feature>
<evidence type="ECO:0000259" key="5">
    <source>
        <dbReference type="PROSITE" id="PS50887"/>
    </source>
</evidence>
<evidence type="ECO:0000313" key="6">
    <source>
        <dbReference type="EMBL" id="TDU30806.1"/>
    </source>
</evidence>
<feature type="transmembrane region" description="Helical" evidence="4">
    <location>
        <begin position="191"/>
        <end position="210"/>
    </location>
</feature>
<dbReference type="EMBL" id="SOBT01000008">
    <property type="protein sequence ID" value="TDU30806.1"/>
    <property type="molecule type" value="Genomic_DNA"/>
</dbReference>
<dbReference type="GO" id="GO:0005886">
    <property type="term" value="C:plasma membrane"/>
    <property type="evidence" value="ECO:0007669"/>
    <property type="project" value="TreeGrafter"/>
</dbReference>
<evidence type="ECO:0000256" key="4">
    <source>
        <dbReference type="SAM" id="Phobius"/>
    </source>
</evidence>
<keyword evidence="4" id="KW-1133">Transmembrane helix</keyword>
<evidence type="ECO:0000256" key="1">
    <source>
        <dbReference type="ARBA" id="ARBA00001946"/>
    </source>
</evidence>
<evidence type="ECO:0000313" key="7">
    <source>
        <dbReference type="Proteomes" id="UP000295341"/>
    </source>
</evidence>
<gene>
    <name evidence="6" type="ORF">DFR24_0162</name>
</gene>
<dbReference type="NCBIfam" id="TIGR00254">
    <property type="entry name" value="GGDEF"/>
    <property type="match status" value="1"/>
</dbReference>
<evidence type="ECO:0000256" key="3">
    <source>
        <dbReference type="ARBA" id="ARBA00034247"/>
    </source>
</evidence>
<keyword evidence="4" id="KW-0472">Membrane</keyword>
<dbReference type="PANTHER" id="PTHR45138:SF9">
    <property type="entry name" value="DIGUANYLATE CYCLASE DGCM-RELATED"/>
    <property type="match status" value="1"/>
</dbReference>
<organism evidence="6 7">
    <name type="scientific">Panacagrimonas perspica</name>
    <dbReference type="NCBI Taxonomy" id="381431"/>
    <lineage>
        <taxon>Bacteria</taxon>
        <taxon>Pseudomonadati</taxon>
        <taxon>Pseudomonadota</taxon>
        <taxon>Gammaproteobacteria</taxon>
        <taxon>Nevskiales</taxon>
        <taxon>Nevskiaceae</taxon>
        <taxon>Panacagrimonas</taxon>
    </lineage>
</organism>
<proteinExistence type="predicted"/>
<sequence>MRHDFLADNTLEPNGVQAELDRLDSGRGSVPRRLSLAFTGNLEPAFLRHRAESVVTLQRLAMIIGMLLYTGYFTHDFFTARKFSDPQVWGLMVAFAVPGNLALFIATFLRESWRYTLIVARIGALFHTTGMLLLSAMAAHRGADIPLEFLIIQLLYDFFLLGLVWSEANVLALLAVSTAPMLMMTLQRSSLEVFDFTFFITSVAILSSIGCHLQERTQRVAWLREQLLQSMSERDPLTGAYNHRTFYSRGDKLIRQARREGRNVAVLGVDIDYFKRFNDVYGHLAGDECLRQVANIVLEHARRPLDLAGRLGGEEFAIFLYDTNRASALSRAEDLREAVKALHIPGKVRITVSMGVATATPLDSVTMEAMVGQADVALYRAKHDQRDCVREWADNKVRPSLQLVGGGSPPAA</sequence>
<dbReference type="FunFam" id="3.30.70.270:FF:000001">
    <property type="entry name" value="Diguanylate cyclase domain protein"/>
    <property type="match status" value="1"/>
</dbReference>
<protein>
    <recommendedName>
        <fullName evidence="2">diguanylate cyclase</fullName>
        <ecNumber evidence="2">2.7.7.65</ecNumber>
    </recommendedName>
</protein>
<dbReference type="Pfam" id="PF00990">
    <property type="entry name" value="GGDEF"/>
    <property type="match status" value="1"/>
</dbReference>
<comment type="catalytic activity">
    <reaction evidence="3">
        <text>2 GTP = 3',3'-c-di-GMP + 2 diphosphate</text>
        <dbReference type="Rhea" id="RHEA:24898"/>
        <dbReference type="ChEBI" id="CHEBI:33019"/>
        <dbReference type="ChEBI" id="CHEBI:37565"/>
        <dbReference type="ChEBI" id="CHEBI:58805"/>
        <dbReference type="EC" id="2.7.7.65"/>
    </reaction>
</comment>
<dbReference type="RefSeq" id="WP_133879445.1">
    <property type="nucleotide sequence ID" value="NZ_MWIN01000023.1"/>
</dbReference>
<dbReference type="GO" id="GO:1902201">
    <property type="term" value="P:negative regulation of bacterial-type flagellum-dependent cell motility"/>
    <property type="evidence" value="ECO:0007669"/>
    <property type="project" value="TreeGrafter"/>
</dbReference>
<dbReference type="GO" id="GO:0052621">
    <property type="term" value="F:diguanylate cyclase activity"/>
    <property type="evidence" value="ECO:0007669"/>
    <property type="project" value="UniProtKB-EC"/>
</dbReference>
<dbReference type="Proteomes" id="UP000295341">
    <property type="component" value="Unassembled WGS sequence"/>
</dbReference>
<dbReference type="PANTHER" id="PTHR45138">
    <property type="entry name" value="REGULATORY COMPONENTS OF SENSORY TRANSDUCTION SYSTEM"/>
    <property type="match status" value="1"/>
</dbReference>
<keyword evidence="4" id="KW-0812">Transmembrane</keyword>
<feature type="transmembrane region" description="Helical" evidence="4">
    <location>
        <begin position="87"/>
        <end position="106"/>
    </location>
</feature>
<accession>A0A4S3K1A0</accession>
<dbReference type="InterPro" id="IPR050469">
    <property type="entry name" value="Diguanylate_Cyclase"/>
</dbReference>
<reference evidence="6 7" key="1">
    <citation type="submission" date="2019-03" db="EMBL/GenBank/DDBJ databases">
        <title>Genomic Encyclopedia of Type Strains, Phase IV (KMG-IV): sequencing the most valuable type-strain genomes for metagenomic binning, comparative biology and taxonomic classification.</title>
        <authorList>
            <person name="Goeker M."/>
        </authorList>
    </citation>
    <scope>NUCLEOTIDE SEQUENCE [LARGE SCALE GENOMIC DNA]</scope>
    <source>
        <strain evidence="6 7">DSM 26377</strain>
    </source>
</reference>
<feature type="transmembrane region" description="Helical" evidence="4">
    <location>
        <begin position="118"/>
        <end position="138"/>
    </location>
</feature>
<dbReference type="PROSITE" id="PS50887">
    <property type="entry name" value="GGDEF"/>
    <property type="match status" value="1"/>
</dbReference>
<dbReference type="InterPro" id="IPR000160">
    <property type="entry name" value="GGDEF_dom"/>
</dbReference>
<name>A0A4S3K1A0_9GAMM</name>
<dbReference type="Gene3D" id="3.30.70.270">
    <property type="match status" value="1"/>
</dbReference>
<evidence type="ECO:0000256" key="2">
    <source>
        <dbReference type="ARBA" id="ARBA00012528"/>
    </source>
</evidence>